<dbReference type="SUPFAM" id="SSF140753">
    <property type="entry name" value="PG0816-like"/>
    <property type="match status" value="1"/>
</dbReference>
<dbReference type="Pfam" id="PF08989">
    <property type="entry name" value="DUF1896"/>
    <property type="match status" value="1"/>
</dbReference>
<reference evidence="1 2" key="1">
    <citation type="submission" date="2018-04" db="EMBL/GenBank/DDBJ databases">
        <title>Sphingobacterium cortibacter sp. nov.</title>
        <authorList>
            <person name="Li Y."/>
        </authorList>
    </citation>
    <scope>NUCLEOTIDE SEQUENCE [LARGE SCALE GENOMIC DNA]</scope>
    <source>
        <strain evidence="1 2">2c-3</strain>
    </source>
</reference>
<dbReference type="Proteomes" id="UP000245627">
    <property type="component" value="Unassembled WGS sequence"/>
</dbReference>
<dbReference type="Gene3D" id="1.10.8.330">
    <property type="entry name" value="PG0816-like"/>
    <property type="match status" value="1"/>
</dbReference>
<name>A0A2T8HI46_9SPHI</name>
<gene>
    <name evidence="1" type="ORF">DC487_09260</name>
</gene>
<comment type="caution">
    <text evidence="1">The sequence shown here is derived from an EMBL/GenBank/DDBJ whole genome shotgun (WGS) entry which is preliminary data.</text>
</comment>
<protein>
    <submittedName>
        <fullName evidence="1">Uncharacterized protein</fullName>
    </submittedName>
</protein>
<dbReference type="OrthoDB" id="1079392at2"/>
<evidence type="ECO:0000313" key="2">
    <source>
        <dbReference type="Proteomes" id="UP000245627"/>
    </source>
</evidence>
<keyword evidence="2" id="KW-1185">Reference proteome</keyword>
<evidence type="ECO:0000313" key="1">
    <source>
        <dbReference type="EMBL" id="PVH25109.1"/>
    </source>
</evidence>
<dbReference type="EMBL" id="QDKG01000003">
    <property type="protein sequence ID" value="PVH25109.1"/>
    <property type="molecule type" value="Genomic_DNA"/>
</dbReference>
<organism evidence="1 2">
    <name type="scientific">Sphingobacterium corticibacter</name>
    <dbReference type="NCBI Taxonomy" id="2171749"/>
    <lineage>
        <taxon>Bacteria</taxon>
        <taxon>Pseudomonadati</taxon>
        <taxon>Bacteroidota</taxon>
        <taxon>Sphingobacteriia</taxon>
        <taxon>Sphingobacteriales</taxon>
        <taxon>Sphingobacteriaceae</taxon>
        <taxon>Sphingobacterium</taxon>
    </lineage>
</organism>
<sequence length="73" mass="8516">MNDMIFNEHFVRFEKKLKRTLSGKLREKFIHNDIITKRSRWATNAYLGALTAGNPEDYCEQIATSILLDGLDR</sequence>
<dbReference type="InterPro" id="IPR036297">
    <property type="entry name" value="PG0816-like_sf"/>
</dbReference>
<dbReference type="InterPro" id="IPR015082">
    <property type="entry name" value="DUF1896"/>
</dbReference>
<proteinExistence type="predicted"/>
<accession>A0A2T8HI46</accession>
<dbReference type="AlphaFoldDB" id="A0A2T8HI46"/>
<dbReference type="RefSeq" id="WP_116775698.1">
    <property type="nucleotide sequence ID" value="NZ_QDKG01000003.1"/>
</dbReference>